<evidence type="ECO:0000256" key="3">
    <source>
        <dbReference type="ARBA" id="ARBA00022475"/>
    </source>
</evidence>
<evidence type="ECO:0000256" key="4">
    <source>
        <dbReference type="ARBA" id="ARBA00022692"/>
    </source>
</evidence>
<evidence type="ECO:0000313" key="9">
    <source>
        <dbReference type="Proteomes" id="UP001524502"/>
    </source>
</evidence>
<organism evidence="8 9">
    <name type="scientific">Anaerovorax odorimutans</name>
    <dbReference type="NCBI Taxonomy" id="109327"/>
    <lineage>
        <taxon>Bacteria</taxon>
        <taxon>Bacillati</taxon>
        <taxon>Bacillota</taxon>
        <taxon>Clostridia</taxon>
        <taxon>Peptostreptococcales</taxon>
        <taxon>Anaerovoracaceae</taxon>
        <taxon>Anaerovorax</taxon>
    </lineage>
</organism>
<dbReference type="InterPro" id="IPR002293">
    <property type="entry name" value="AA/rel_permease1"/>
</dbReference>
<dbReference type="InterPro" id="IPR044566">
    <property type="entry name" value="RMV1-like"/>
</dbReference>
<keyword evidence="9" id="KW-1185">Reference proteome</keyword>
<feature type="transmembrane region" description="Helical" evidence="7">
    <location>
        <begin position="517"/>
        <end position="539"/>
    </location>
</feature>
<dbReference type="RefSeq" id="WP_256131432.1">
    <property type="nucleotide sequence ID" value="NZ_JANFXK010000005.1"/>
</dbReference>
<feature type="transmembrane region" description="Helical" evidence="7">
    <location>
        <begin position="233"/>
        <end position="255"/>
    </location>
</feature>
<evidence type="ECO:0000256" key="2">
    <source>
        <dbReference type="ARBA" id="ARBA00022448"/>
    </source>
</evidence>
<feature type="transmembrane region" description="Helical" evidence="7">
    <location>
        <begin position="160"/>
        <end position="180"/>
    </location>
</feature>
<keyword evidence="5 7" id="KW-1133">Transmembrane helix</keyword>
<feature type="transmembrane region" description="Helical" evidence="7">
    <location>
        <begin position="362"/>
        <end position="378"/>
    </location>
</feature>
<reference evidence="8 9" key="1">
    <citation type="submission" date="2022-06" db="EMBL/GenBank/DDBJ databases">
        <title>Isolation of gut microbiota from human fecal samples.</title>
        <authorList>
            <person name="Pamer E.G."/>
            <person name="Barat B."/>
            <person name="Waligurski E."/>
            <person name="Medina S."/>
            <person name="Paddock L."/>
            <person name="Mostad J."/>
        </authorList>
    </citation>
    <scope>NUCLEOTIDE SEQUENCE [LARGE SCALE GENOMIC DNA]</scope>
    <source>
        <strain evidence="8 9">SL.3.17</strain>
    </source>
</reference>
<dbReference type="PANTHER" id="PTHR45826">
    <property type="entry name" value="POLYAMINE TRANSPORTER PUT1"/>
    <property type="match status" value="1"/>
</dbReference>
<keyword evidence="3" id="KW-1003">Cell membrane</keyword>
<feature type="transmembrane region" description="Helical" evidence="7">
    <location>
        <begin position="470"/>
        <end position="493"/>
    </location>
</feature>
<dbReference type="Pfam" id="PF13520">
    <property type="entry name" value="AA_permease_2"/>
    <property type="match status" value="1"/>
</dbReference>
<evidence type="ECO:0000313" key="8">
    <source>
        <dbReference type="EMBL" id="MCQ4636248.1"/>
    </source>
</evidence>
<dbReference type="EMBL" id="JANFXK010000005">
    <property type="protein sequence ID" value="MCQ4636248.1"/>
    <property type="molecule type" value="Genomic_DNA"/>
</dbReference>
<feature type="transmembrane region" description="Helical" evidence="7">
    <location>
        <begin position="20"/>
        <end position="38"/>
    </location>
</feature>
<feature type="transmembrane region" description="Helical" evidence="7">
    <location>
        <begin position="275"/>
        <end position="303"/>
    </location>
</feature>
<comment type="caution">
    <text evidence="8">The sequence shown here is derived from an EMBL/GenBank/DDBJ whole genome shotgun (WGS) entry which is preliminary data.</text>
</comment>
<proteinExistence type="predicted"/>
<feature type="transmembrane region" description="Helical" evidence="7">
    <location>
        <begin position="331"/>
        <end position="356"/>
    </location>
</feature>
<feature type="transmembrane region" description="Helical" evidence="7">
    <location>
        <begin position="127"/>
        <end position="148"/>
    </location>
</feature>
<dbReference type="PANTHER" id="PTHR45826:SF2">
    <property type="entry name" value="AMINO ACID TRANSPORTER"/>
    <property type="match status" value="1"/>
</dbReference>
<feature type="transmembrane region" description="Helical" evidence="7">
    <location>
        <begin position="423"/>
        <end position="441"/>
    </location>
</feature>
<comment type="subcellular location">
    <subcellularLocation>
        <location evidence="1">Cell membrane</location>
        <topology evidence="1">Multi-pass membrane protein</topology>
    </subcellularLocation>
</comment>
<keyword evidence="4 7" id="KW-0812">Transmembrane</keyword>
<keyword evidence="6 7" id="KW-0472">Membrane</keyword>
<accession>A0ABT1RM40</accession>
<evidence type="ECO:0000256" key="7">
    <source>
        <dbReference type="SAM" id="Phobius"/>
    </source>
</evidence>
<name>A0ABT1RM40_9FIRM</name>
<feature type="transmembrane region" description="Helical" evidence="7">
    <location>
        <begin position="399"/>
        <end position="417"/>
    </location>
</feature>
<evidence type="ECO:0000256" key="6">
    <source>
        <dbReference type="ARBA" id="ARBA00023136"/>
    </source>
</evidence>
<keyword evidence="2" id="KW-0813">Transport</keyword>
<gene>
    <name evidence="8" type="ORF">NE619_05865</name>
</gene>
<sequence length="570" mass="62724">MQQEKHLEGVGALKRRHVGVWGVVFMIYCLVAAGAFGIEEMIPISGPGLTLLMLVLFPIFWALPISEMVAELGAVLPSEGGAYVWTRDALGEMWGWQVGFWGTISTWLQQAMYVVLVVGYVEKFWHMSPMTATILKVAMIVIFSAVNLMGIKEVSSLSTIFSLLVIVGFAAVMIVGFANWNTSPIEPFYNEEEGVVGSLGGSICIAIWMYSGYECMSNVAGELENPQAIPKGLIIAMPIIALSYLLPTMAGLASVGNWELWNTEGENAIGYMDVLIQFVGPAAGMGFLIIAILSNCSIFNAYIASGSRGFFVMADDHLFPRFLCRVSKKRGVPALSIIIMAVFTIFLCKFDFVTLAMATTPPMLYLYMCLAVAVHRLRKVYPLEERKKLGLYYIPFGKAGLYAMTICPFIIAGIALYVNGTDYFISGFLMLAISLVGYLICKWVYGGMAKEDPIGHPLNPKTKLAQGDTVYIGAYVALAGFVALLGSVLLKWYEGSWGEEYYLEEYGSGFFSDFWGMINWCRIGGIVLLVVGLVIFFIGRKKDPTLPIRQQPIPTEGLGVSLKKEFRDKA</sequence>
<dbReference type="Gene3D" id="1.20.1740.10">
    <property type="entry name" value="Amino acid/polyamine transporter I"/>
    <property type="match status" value="1"/>
</dbReference>
<protein>
    <submittedName>
        <fullName evidence="8">APC family permease</fullName>
    </submittedName>
</protein>
<dbReference type="Proteomes" id="UP001524502">
    <property type="component" value="Unassembled WGS sequence"/>
</dbReference>
<feature type="transmembrane region" description="Helical" evidence="7">
    <location>
        <begin position="98"/>
        <end position="121"/>
    </location>
</feature>
<evidence type="ECO:0000256" key="5">
    <source>
        <dbReference type="ARBA" id="ARBA00022989"/>
    </source>
</evidence>
<evidence type="ECO:0000256" key="1">
    <source>
        <dbReference type="ARBA" id="ARBA00004651"/>
    </source>
</evidence>
<feature type="transmembrane region" description="Helical" evidence="7">
    <location>
        <begin position="195"/>
        <end position="213"/>
    </location>
</feature>